<comment type="caution">
    <text evidence="1">The sequence shown here is derived from an EMBL/GenBank/DDBJ whole genome shotgun (WGS) entry which is preliminary data.</text>
</comment>
<evidence type="ECO:0000313" key="1">
    <source>
        <dbReference type="EMBL" id="KAJ1895913.1"/>
    </source>
</evidence>
<dbReference type="Proteomes" id="UP001150581">
    <property type="component" value="Unassembled WGS sequence"/>
</dbReference>
<accession>A0ACC1ILG6</accession>
<sequence length="1117" mass="124084">MELGTTSPTPTLLLGNTPETEYESRISNLNSTPTQCTTEYFSWRQLTDLSEKIPELVEQFGSVTASCMADCVALGTDNGTIVVMDYLGRVKSVLGSQVSSYGSVSALSFSSDYASLVAGYSQGFVAVWDWAKGTTVSVSRPLQPGDKPDAIGHPAGTAVTGVHFVGNSKHRYISCSAGGSVFYHHIVRRLLTTMNTTRLSSASGGPGILFEAAPLPGGTYACEADEMGLVAVLTSGSLIIFKTKNGVEQLYRVSYQQPALSAKAASGVHSATKCGFTKQPYSGSTSWLPALKFKRAATAIDPSERHYSLPRLVYTWGPNIYVLSVGFDRQVAENGASMVAGKTAPRIKFERTLEWVAVEDVVFCRWVDTETLLYMTRSQRIFVFETTLHQETEICLSPPKAIAGRPWVTMATGIEAEPSYAQVVSVYKRRTFALCGVSSVYTGRLLSWVERLALLVDQGQLIDAITLATGLYRGHTGQVVIGLPKTQRDGDAHEKKRQTMVGGKLVELMRGSLGLMFGGSDNELEPGSYQRQHEHWQRSDSEIRALISVCVEACLETENTALLFGDIFERYSASSSWQRIFLETIEPFIISGKIQRLPPQILNAMVDRYGGTPQLVRRLGEILSSLHLNQGDFDIDRVLSSCRQHGLWRTFARVWLGMGDPIAPVHCMIDAATKSSKDTESTHETSWASFKDVRDSDEAPDTVVFDYMDMVIRGRFYPDGQPIKPQGRAEKYSTLITELVFPPVDTSRNPENIRKSYRTLLALLDLDAERLLHTLKRVLSDPFIDFINLIIKPADTGKAVQYSDRSLRRASQVKSFPQIVVDTLFVLTTASGTSDSATPLTKRQIGLLSSFALTLYATRFPLIFLRDDRVTEWTDVLLRLDDTSTLSEREYAFELLFKLNPPRSYADCIGRVRQAGFFRVLERIYCAVEQYGMALQTYLDHPDYAYHRAVFAAIRELAASKGDMVLADITEFVRSQAVELVETDAKNFVDTVESVGFLEHATIFDALGSHPQAQFAYLRALLDPTPDSLSRSPECLCMLPASAVSDERAPPNIGLSDEQHIVIYPFQSLVPDSSHKTNKYPQRYHERYLELMCQFNPGSVLQYLKQHVDLSPEPFRL</sequence>
<organism evidence="1 2">
    <name type="scientific">Kickxella alabastrina</name>
    <dbReference type="NCBI Taxonomy" id="61397"/>
    <lineage>
        <taxon>Eukaryota</taxon>
        <taxon>Fungi</taxon>
        <taxon>Fungi incertae sedis</taxon>
        <taxon>Zoopagomycota</taxon>
        <taxon>Kickxellomycotina</taxon>
        <taxon>Kickxellomycetes</taxon>
        <taxon>Kickxellales</taxon>
        <taxon>Kickxellaceae</taxon>
        <taxon>Kickxella</taxon>
    </lineage>
</organism>
<dbReference type="EMBL" id="JANBPG010000509">
    <property type="protein sequence ID" value="KAJ1895913.1"/>
    <property type="molecule type" value="Genomic_DNA"/>
</dbReference>
<reference evidence="1" key="1">
    <citation type="submission" date="2022-07" db="EMBL/GenBank/DDBJ databases">
        <title>Phylogenomic reconstructions and comparative analyses of Kickxellomycotina fungi.</title>
        <authorList>
            <person name="Reynolds N.K."/>
            <person name="Stajich J.E."/>
            <person name="Barry K."/>
            <person name="Grigoriev I.V."/>
            <person name="Crous P."/>
            <person name="Smith M.E."/>
        </authorList>
    </citation>
    <scope>NUCLEOTIDE SEQUENCE</scope>
    <source>
        <strain evidence="1">Benny 63K</strain>
    </source>
</reference>
<gene>
    <name evidence="1" type="ORF">LPJ66_004307</name>
</gene>
<keyword evidence="2" id="KW-1185">Reference proteome</keyword>
<feature type="non-terminal residue" evidence="1">
    <location>
        <position position="1117"/>
    </location>
</feature>
<evidence type="ECO:0000313" key="2">
    <source>
        <dbReference type="Proteomes" id="UP001150581"/>
    </source>
</evidence>
<name>A0ACC1ILG6_9FUNG</name>
<protein>
    <submittedName>
        <fullName evidence="1">Uncharacterized protein</fullName>
    </submittedName>
</protein>
<proteinExistence type="predicted"/>